<organism evidence="3 4">
    <name type="scientific">Microlunatus elymi</name>
    <dbReference type="NCBI Taxonomy" id="2596828"/>
    <lineage>
        <taxon>Bacteria</taxon>
        <taxon>Bacillati</taxon>
        <taxon>Actinomycetota</taxon>
        <taxon>Actinomycetes</taxon>
        <taxon>Propionibacteriales</taxon>
        <taxon>Propionibacteriaceae</taxon>
        <taxon>Microlunatus</taxon>
    </lineage>
</organism>
<evidence type="ECO:0000313" key="4">
    <source>
        <dbReference type="Proteomes" id="UP000319263"/>
    </source>
</evidence>
<feature type="compositionally biased region" description="Polar residues" evidence="1">
    <location>
        <begin position="34"/>
        <end position="52"/>
    </location>
</feature>
<gene>
    <name evidence="3" type="ORF">FOE78_18495</name>
</gene>
<dbReference type="InterPro" id="IPR039568">
    <property type="entry name" value="Peptidase_MA-like_dom"/>
</dbReference>
<evidence type="ECO:0000256" key="1">
    <source>
        <dbReference type="SAM" id="MobiDB-lite"/>
    </source>
</evidence>
<accession>A0A516Q2H7</accession>
<feature type="domain" description="Peptidase MA-like" evidence="2">
    <location>
        <begin position="279"/>
        <end position="442"/>
    </location>
</feature>
<dbReference type="Pfam" id="PF13485">
    <property type="entry name" value="Peptidase_MA_2"/>
    <property type="match status" value="1"/>
</dbReference>
<dbReference type="EMBL" id="CP041692">
    <property type="protein sequence ID" value="QDP97634.1"/>
    <property type="molecule type" value="Genomic_DNA"/>
</dbReference>
<evidence type="ECO:0000313" key="3">
    <source>
        <dbReference type="EMBL" id="QDP97634.1"/>
    </source>
</evidence>
<dbReference type="RefSeq" id="WP_143987591.1">
    <property type="nucleotide sequence ID" value="NZ_CP041692.1"/>
</dbReference>
<dbReference type="AlphaFoldDB" id="A0A516Q2H7"/>
<protein>
    <recommendedName>
        <fullName evidence="2">Peptidase MA-like domain-containing protein</fullName>
    </recommendedName>
</protein>
<reference evidence="3 4" key="1">
    <citation type="submission" date="2019-07" db="EMBL/GenBank/DDBJ databases">
        <title>Microlunatus dokdonensis sp. nov. isolated from the rhizospheric soil of the wild plant Elymus tsukushiensis.</title>
        <authorList>
            <person name="Ghim S.-Y."/>
            <person name="Hwang Y.-J."/>
            <person name="Son J.-S."/>
            <person name="Shin J.-H."/>
        </authorList>
    </citation>
    <scope>NUCLEOTIDE SEQUENCE [LARGE SCALE GENOMIC DNA]</scope>
    <source>
        <strain evidence="3 4">KUDC0627</strain>
    </source>
</reference>
<dbReference type="OrthoDB" id="3722771at2"/>
<dbReference type="Proteomes" id="UP000319263">
    <property type="component" value="Chromosome"/>
</dbReference>
<keyword evidence="4" id="KW-1185">Reference proteome</keyword>
<name>A0A516Q2H7_9ACTN</name>
<feature type="compositionally biased region" description="Low complexity" evidence="1">
    <location>
        <begin position="23"/>
        <end position="33"/>
    </location>
</feature>
<sequence>MAVAGLVGLLAGCSTPSAPPVPTTSATHAPTSAGRSTGVASPSDGRPSSTGVAGNPDRIRADDRLLNRLATALGDQDSTAFGALITDRDPKFTGTARMIFANLGRLSPTVLQLRATGRTAALGRQRRALLGPGAYAAEVQLRWQVPGDRAPSDQTVWMTFTPDKRTGAGDDTGTGLRWAGVTDAPGGHRPTPIWWLEPIRVDHDQHATVIGGPGVELTSWLGRADRAARDVSVQFASAPDGPWRRWNGRLVVIIPSSENRLEQLLGVKKGTEAALAAISWPDGSQTAAAPIRIMINSGNLQPDLGARIVLTHEAVHVATASPTSAAPTWLIEGFADYVAYRDYPDAQQAAARALLQRVSDSGAPRQLPTDRDFTGSAEDLDLVYAQSWLACRYLARRYGSDALFAFYAAVNRSASGQIDAAARTAFGIDQDQLVAGWRNYLSAAARRRQL</sequence>
<evidence type="ECO:0000259" key="2">
    <source>
        <dbReference type="Pfam" id="PF13485"/>
    </source>
</evidence>
<feature type="region of interest" description="Disordered" evidence="1">
    <location>
        <begin position="13"/>
        <end position="59"/>
    </location>
</feature>
<dbReference type="KEGG" id="mik:FOE78_18495"/>
<proteinExistence type="predicted"/>